<dbReference type="EMBL" id="SPLM01000005">
    <property type="protein sequence ID" value="TMW67187.1"/>
    <property type="molecule type" value="Genomic_DNA"/>
</dbReference>
<proteinExistence type="predicted"/>
<organism evidence="1 2">
    <name type="scientific">Pythium oligandrum</name>
    <name type="common">Mycoparasitic fungus</name>
    <dbReference type="NCBI Taxonomy" id="41045"/>
    <lineage>
        <taxon>Eukaryota</taxon>
        <taxon>Sar</taxon>
        <taxon>Stramenopiles</taxon>
        <taxon>Oomycota</taxon>
        <taxon>Peronosporomycetes</taxon>
        <taxon>Pythiales</taxon>
        <taxon>Pythiaceae</taxon>
        <taxon>Pythium</taxon>
    </lineage>
</organism>
<evidence type="ECO:0000313" key="1">
    <source>
        <dbReference type="EMBL" id="TMW67187.1"/>
    </source>
</evidence>
<reference evidence="1" key="1">
    <citation type="submission" date="2019-03" db="EMBL/GenBank/DDBJ databases">
        <title>Long read genome sequence of the mycoparasitic Pythium oligandrum ATCC 38472 isolated from sugarbeet rhizosphere.</title>
        <authorList>
            <person name="Gaulin E."/>
        </authorList>
    </citation>
    <scope>NUCLEOTIDE SEQUENCE</scope>
    <source>
        <strain evidence="1">ATCC 38472_TT</strain>
    </source>
</reference>
<dbReference type="Proteomes" id="UP000794436">
    <property type="component" value="Unassembled WGS sequence"/>
</dbReference>
<evidence type="ECO:0000313" key="2">
    <source>
        <dbReference type="Proteomes" id="UP000794436"/>
    </source>
</evidence>
<protein>
    <submittedName>
        <fullName evidence="1">Uncharacterized protein</fullName>
    </submittedName>
</protein>
<keyword evidence="2" id="KW-1185">Reference proteome</keyword>
<gene>
    <name evidence="1" type="ORF">Poli38472_012303</name>
</gene>
<comment type="caution">
    <text evidence="1">The sequence shown here is derived from an EMBL/GenBank/DDBJ whole genome shotgun (WGS) entry which is preliminary data.</text>
</comment>
<name>A0A8K1FPR9_PYTOL</name>
<dbReference type="AlphaFoldDB" id="A0A8K1FPR9"/>
<sequence length="132" mass="15081">MDATTKRALFQAVDDGDLDAVRAFFTLPSATEAIARSNADHRLTRETAVAEDLPPTNRQFTSRHARDCWYLYSPEESEEDQDSIFKRIIKHQQFHVLEWFFSTDACTVIGDTMCGLIYSVLSSAFTYAERMT</sequence>
<accession>A0A8K1FPR9</accession>